<dbReference type="Proteomes" id="UP000230564">
    <property type="component" value="Unassembled WGS sequence"/>
</dbReference>
<name>A0A2H0NCP4_9BACT</name>
<evidence type="ECO:0000313" key="2">
    <source>
        <dbReference type="Proteomes" id="UP000230564"/>
    </source>
</evidence>
<protein>
    <recommendedName>
        <fullName evidence="3">Helicase ATP-binding domain-containing protein</fullName>
    </recommendedName>
</protein>
<sequence length="412" mass="47728">MTKEIWYAKQHQLKIASEALPILKKHLMVYLAMEERTGKSITAIRITEACNNVSNVLIITTKKALNGWFETLEKHPHTNIYTCINYESVHKISGKVDLVILDESHKFISGYPKTSIIWQKVKNFTLNKPIIYCSATPYAQGTQMLFHQFALSKWSPWKRYSNFYDWYRDYSVRKANGELFTKKITASESIVDYTKVNHNKVKSDCKHLFISYTREELGFEHEPNDVLHYITLSKNLKDIYNTIVTKKVLHFSHAETSKDYTLVCDTPAKLRATLHMLEGGVLKVGDEYLNLGFNEKVDFILNKWGDSKNLVIMYYFKADKIKLEKYFKNATILHAQTNAEGVDLSTYKDLVIYTQNHSTAQHTQRRARQANMNRKEEINVNYLLVKGAASAKAYKTVSVNKENFVDTVFEVI</sequence>
<accession>A0A2H0NCP4</accession>
<comment type="caution">
    <text evidence="1">The sequence shown here is derived from an EMBL/GenBank/DDBJ whole genome shotgun (WGS) entry which is preliminary data.</text>
</comment>
<evidence type="ECO:0008006" key="3">
    <source>
        <dbReference type="Google" id="ProtNLM"/>
    </source>
</evidence>
<dbReference type="SUPFAM" id="SSF52540">
    <property type="entry name" value="P-loop containing nucleoside triphosphate hydrolases"/>
    <property type="match status" value="2"/>
</dbReference>
<organism evidence="1 2">
    <name type="scientific">Candidatus Komeilibacteria bacterium CG11_big_fil_rev_8_21_14_0_20_36_20</name>
    <dbReference type="NCBI Taxonomy" id="1974477"/>
    <lineage>
        <taxon>Bacteria</taxon>
        <taxon>Candidatus Komeiliibacteriota</taxon>
    </lineage>
</organism>
<proteinExistence type="predicted"/>
<dbReference type="InterPro" id="IPR027417">
    <property type="entry name" value="P-loop_NTPase"/>
</dbReference>
<dbReference type="Gene3D" id="3.40.50.300">
    <property type="entry name" value="P-loop containing nucleotide triphosphate hydrolases"/>
    <property type="match status" value="1"/>
</dbReference>
<evidence type="ECO:0000313" key="1">
    <source>
        <dbReference type="EMBL" id="PIR06668.1"/>
    </source>
</evidence>
<reference evidence="1 2" key="1">
    <citation type="submission" date="2017-09" db="EMBL/GenBank/DDBJ databases">
        <title>Depth-based differentiation of microbial function through sediment-hosted aquifers and enrichment of novel symbionts in the deep terrestrial subsurface.</title>
        <authorList>
            <person name="Probst A.J."/>
            <person name="Ladd B."/>
            <person name="Jarett J.K."/>
            <person name="Geller-Mcgrath D.E."/>
            <person name="Sieber C.M."/>
            <person name="Emerson J.B."/>
            <person name="Anantharaman K."/>
            <person name="Thomas B.C."/>
            <person name="Malmstrom R."/>
            <person name="Stieglmeier M."/>
            <person name="Klingl A."/>
            <person name="Woyke T."/>
            <person name="Ryan C.M."/>
            <person name="Banfield J.F."/>
        </authorList>
    </citation>
    <scope>NUCLEOTIDE SEQUENCE [LARGE SCALE GENOMIC DNA]</scope>
    <source>
        <strain evidence="1">CG11_big_fil_rev_8_21_14_0_20_36_20</strain>
    </source>
</reference>
<dbReference type="EMBL" id="PCWQ01000011">
    <property type="protein sequence ID" value="PIR06668.1"/>
    <property type="molecule type" value="Genomic_DNA"/>
</dbReference>
<gene>
    <name evidence="1" type="ORF">COV55_02845</name>
</gene>
<dbReference type="AlphaFoldDB" id="A0A2H0NCP4"/>